<feature type="region of interest" description="Disordered" evidence="1">
    <location>
        <begin position="17"/>
        <end position="38"/>
    </location>
</feature>
<evidence type="ECO:0000256" key="1">
    <source>
        <dbReference type="SAM" id="MobiDB-lite"/>
    </source>
</evidence>
<evidence type="ECO:0000313" key="2">
    <source>
        <dbReference type="EMBL" id="GAX54080.1"/>
    </source>
</evidence>
<dbReference type="AlphaFoldDB" id="A0A250VJA4"/>
<comment type="caution">
    <text evidence="2">The sequence shown here is derived from an EMBL/GenBank/DDBJ whole genome shotgun (WGS) entry which is preliminary data.</text>
</comment>
<keyword evidence="3" id="KW-1185">Reference proteome</keyword>
<name>A0A250VJA4_STROL</name>
<protein>
    <submittedName>
        <fullName evidence="2">Uncharacterized protein</fullName>
    </submittedName>
</protein>
<dbReference type="EMBL" id="BDQI01000012">
    <property type="protein sequence ID" value="GAX54080.1"/>
    <property type="molecule type" value="Genomic_DNA"/>
</dbReference>
<reference evidence="3" key="1">
    <citation type="submission" date="2017-05" db="EMBL/GenBank/DDBJ databases">
        <title>Streptomyces olivochromogenes NBRC 3561 whole genome shotgun sequence.</title>
        <authorList>
            <person name="Dohra H."/>
            <person name="Kodani S."/>
        </authorList>
    </citation>
    <scope>NUCLEOTIDE SEQUENCE [LARGE SCALE GENOMIC DNA]</scope>
    <source>
        <strain evidence="3">NBRC 3561</strain>
    </source>
</reference>
<evidence type="ECO:0000313" key="3">
    <source>
        <dbReference type="Proteomes" id="UP000217446"/>
    </source>
</evidence>
<sequence>MRGEDGRGEVLCEGHEGLDGVSHVPVDDIDSDAEPGSELGVCVTAPPWHMISFHSADVTVPQRLGCRP</sequence>
<organism evidence="2 3">
    <name type="scientific">Streptomyces olivochromogenes</name>
    <dbReference type="NCBI Taxonomy" id="1963"/>
    <lineage>
        <taxon>Bacteria</taxon>
        <taxon>Bacillati</taxon>
        <taxon>Actinomycetota</taxon>
        <taxon>Actinomycetes</taxon>
        <taxon>Kitasatosporales</taxon>
        <taxon>Streptomycetaceae</taxon>
        <taxon>Streptomyces</taxon>
    </lineage>
</organism>
<accession>A0A250VJA4</accession>
<proteinExistence type="predicted"/>
<gene>
    <name evidence="2" type="ORF">SO3561_05614</name>
</gene>
<dbReference type="Proteomes" id="UP000217446">
    <property type="component" value="Unassembled WGS sequence"/>
</dbReference>